<dbReference type="Gene3D" id="3.30.70.270">
    <property type="match status" value="1"/>
</dbReference>
<dbReference type="FunFam" id="3.30.70.270:FF:000020">
    <property type="entry name" value="Transposon Tf2-6 polyprotein-like Protein"/>
    <property type="match status" value="1"/>
</dbReference>
<evidence type="ECO:0000313" key="3">
    <source>
        <dbReference type="Proteomes" id="UP000075243"/>
    </source>
</evidence>
<dbReference type="CDD" id="cd09279">
    <property type="entry name" value="RNase_HI_like"/>
    <property type="match status" value="1"/>
</dbReference>
<dbReference type="InterPro" id="IPR002156">
    <property type="entry name" value="RNaseH_domain"/>
</dbReference>
<dbReference type="SUPFAM" id="SSF53098">
    <property type="entry name" value="Ribonuclease H-like"/>
    <property type="match status" value="1"/>
</dbReference>
<sequence length="376" mass="42199">MRLNPEKCVFGVRGGRFLGFMITSRGIEANPEKCEAIIHMQSPQTVKEVQRLAGRLVSLSRFIPKLAEKAGPIFTLLKKPKDFSWTDQCEAAFQSFKNFLTTPPILQRPDHNTDLLLYLAVAEGAISAVIVQEHQKAQTPIYFISRVLQDAERRYQMVEKLALALVTAARRLRPYFQSHQVVVKTDYPIKQILRKPELAGRMIAWSIELSEFRIRYESRGPLKAQCLADFLAELTLATTEEPQAWTLHVDGSSNSKGGGAGIILEGPNQIIVEQSLKFGFKATNNKAESEALLAGLRLARDLGARRVSCNSDSKIMVEQLSGTYQAKDALLQRYYHTATQQISSFDEFSIKHVPREQNTRADLLSKLASTKKPGEH</sequence>
<dbReference type="AlphaFoldDB" id="A0A151TGL5"/>
<dbReference type="InterPro" id="IPR036397">
    <property type="entry name" value="RNaseH_sf"/>
</dbReference>
<dbReference type="InterPro" id="IPR041577">
    <property type="entry name" value="RT_RNaseH_2"/>
</dbReference>
<protein>
    <submittedName>
        <fullName evidence="2">Retrovirus-related Pol polyprotein from transposon 17.6</fullName>
    </submittedName>
</protein>
<dbReference type="Pfam" id="PF13456">
    <property type="entry name" value="RVT_3"/>
    <property type="match status" value="1"/>
</dbReference>
<dbReference type="InterPro" id="IPR043502">
    <property type="entry name" value="DNA/RNA_pol_sf"/>
</dbReference>
<dbReference type="PANTHER" id="PTHR48475">
    <property type="entry name" value="RIBONUCLEASE H"/>
    <property type="match status" value="1"/>
</dbReference>
<reference evidence="2 3" key="1">
    <citation type="journal article" date="2012" name="Nat. Biotechnol.">
        <title>Draft genome sequence of pigeonpea (Cajanus cajan), an orphan legume crop of resource-poor farmers.</title>
        <authorList>
            <person name="Varshney R.K."/>
            <person name="Chen W."/>
            <person name="Li Y."/>
            <person name="Bharti A.K."/>
            <person name="Saxena R.K."/>
            <person name="Schlueter J.A."/>
            <person name="Donoghue M.T."/>
            <person name="Azam S."/>
            <person name="Fan G."/>
            <person name="Whaley A.M."/>
            <person name="Farmer A.D."/>
            <person name="Sheridan J."/>
            <person name="Iwata A."/>
            <person name="Tuteja R."/>
            <person name="Penmetsa R.V."/>
            <person name="Wu W."/>
            <person name="Upadhyaya H.D."/>
            <person name="Yang S.P."/>
            <person name="Shah T."/>
            <person name="Saxena K.B."/>
            <person name="Michael T."/>
            <person name="McCombie W.R."/>
            <person name="Yang B."/>
            <person name="Zhang G."/>
            <person name="Yang H."/>
            <person name="Wang J."/>
            <person name="Spillane C."/>
            <person name="Cook D.R."/>
            <person name="May G.D."/>
            <person name="Xu X."/>
            <person name="Jackson S.A."/>
        </authorList>
    </citation>
    <scope>NUCLEOTIDE SEQUENCE [LARGE SCALE GENOMIC DNA]</scope>
    <source>
        <strain evidence="3">cv. Asha</strain>
    </source>
</reference>
<keyword evidence="3" id="KW-1185">Reference proteome</keyword>
<dbReference type="InterPro" id="IPR043128">
    <property type="entry name" value="Rev_trsase/Diguanyl_cyclase"/>
</dbReference>
<dbReference type="Proteomes" id="UP000075243">
    <property type="component" value="Chromosome 6"/>
</dbReference>
<proteinExistence type="predicted"/>
<accession>A0A151TGL5</accession>
<organism evidence="2 3">
    <name type="scientific">Cajanus cajan</name>
    <name type="common">Pigeon pea</name>
    <name type="synonym">Cajanus indicus</name>
    <dbReference type="NCBI Taxonomy" id="3821"/>
    <lineage>
        <taxon>Eukaryota</taxon>
        <taxon>Viridiplantae</taxon>
        <taxon>Streptophyta</taxon>
        <taxon>Embryophyta</taxon>
        <taxon>Tracheophyta</taxon>
        <taxon>Spermatophyta</taxon>
        <taxon>Magnoliopsida</taxon>
        <taxon>eudicotyledons</taxon>
        <taxon>Gunneridae</taxon>
        <taxon>Pentapetalae</taxon>
        <taxon>rosids</taxon>
        <taxon>fabids</taxon>
        <taxon>Fabales</taxon>
        <taxon>Fabaceae</taxon>
        <taxon>Papilionoideae</taxon>
        <taxon>50 kb inversion clade</taxon>
        <taxon>NPAAA clade</taxon>
        <taxon>indigoferoid/millettioid clade</taxon>
        <taxon>Phaseoleae</taxon>
        <taxon>Cajanus</taxon>
    </lineage>
</organism>
<feature type="domain" description="RNase H type-1" evidence="1">
    <location>
        <begin position="241"/>
        <end position="370"/>
    </location>
</feature>
<dbReference type="InterPro" id="IPR012337">
    <property type="entry name" value="RNaseH-like_sf"/>
</dbReference>
<gene>
    <name evidence="2" type="ORF">KK1_012462</name>
</gene>
<dbReference type="Gene3D" id="3.30.420.10">
    <property type="entry name" value="Ribonuclease H-like superfamily/Ribonuclease H"/>
    <property type="match status" value="1"/>
</dbReference>
<dbReference type="PROSITE" id="PS50879">
    <property type="entry name" value="RNASE_H_1"/>
    <property type="match status" value="1"/>
</dbReference>
<dbReference type="PANTHER" id="PTHR48475:SF1">
    <property type="entry name" value="RNASE H TYPE-1 DOMAIN-CONTAINING PROTEIN"/>
    <property type="match status" value="1"/>
</dbReference>
<dbReference type="EMBL" id="CM003608">
    <property type="protein sequence ID" value="KYP66178.1"/>
    <property type="molecule type" value="Genomic_DNA"/>
</dbReference>
<dbReference type="SUPFAM" id="SSF56672">
    <property type="entry name" value="DNA/RNA polymerases"/>
    <property type="match status" value="1"/>
</dbReference>
<evidence type="ECO:0000259" key="1">
    <source>
        <dbReference type="PROSITE" id="PS50879"/>
    </source>
</evidence>
<dbReference type="GO" id="GO:0004523">
    <property type="term" value="F:RNA-DNA hybrid ribonuclease activity"/>
    <property type="evidence" value="ECO:0007669"/>
    <property type="project" value="InterPro"/>
</dbReference>
<dbReference type="Gene3D" id="3.10.20.370">
    <property type="match status" value="1"/>
</dbReference>
<evidence type="ECO:0000313" key="2">
    <source>
        <dbReference type="EMBL" id="KYP66178.1"/>
    </source>
</evidence>
<dbReference type="Gramene" id="C.cajan_12093.t">
    <property type="protein sequence ID" value="C.cajan_12093.t.cds1"/>
    <property type="gene ID" value="C.cajan_12093"/>
</dbReference>
<dbReference type="Pfam" id="PF17919">
    <property type="entry name" value="RT_RNaseH_2"/>
    <property type="match status" value="1"/>
</dbReference>
<name>A0A151TGL5_CAJCA</name>
<dbReference type="GO" id="GO:0003676">
    <property type="term" value="F:nucleic acid binding"/>
    <property type="evidence" value="ECO:0007669"/>
    <property type="project" value="InterPro"/>
</dbReference>